<dbReference type="EMBL" id="JAHUTJ010024967">
    <property type="protein sequence ID" value="MED6273493.1"/>
    <property type="molecule type" value="Genomic_DNA"/>
</dbReference>
<comment type="caution">
    <text evidence="2">The sequence shown here is derived from an EMBL/GenBank/DDBJ whole genome shotgun (WGS) entry which is preliminary data.</text>
</comment>
<feature type="region of interest" description="Disordered" evidence="1">
    <location>
        <begin position="38"/>
        <end position="101"/>
    </location>
</feature>
<protein>
    <submittedName>
        <fullName evidence="2">Uncharacterized protein</fullName>
    </submittedName>
</protein>
<organism evidence="2 3">
    <name type="scientific">Characodon lateralis</name>
    <dbReference type="NCBI Taxonomy" id="208331"/>
    <lineage>
        <taxon>Eukaryota</taxon>
        <taxon>Metazoa</taxon>
        <taxon>Chordata</taxon>
        <taxon>Craniata</taxon>
        <taxon>Vertebrata</taxon>
        <taxon>Euteleostomi</taxon>
        <taxon>Actinopterygii</taxon>
        <taxon>Neopterygii</taxon>
        <taxon>Teleostei</taxon>
        <taxon>Neoteleostei</taxon>
        <taxon>Acanthomorphata</taxon>
        <taxon>Ovalentaria</taxon>
        <taxon>Atherinomorphae</taxon>
        <taxon>Cyprinodontiformes</taxon>
        <taxon>Goodeidae</taxon>
        <taxon>Characodon</taxon>
    </lineage>
</organism>
<dbReference type="Proteomes" id="UP001352852">
    <property type="component" value="Unassembled WGS sequence"/>
</dbReference>
<feature type="compositionally biased region" description="Basic and acidic residues" evidence="1">
    <location>
        <begin position="49"/>
        <end position="75"/>
    </location>
</feature>
<evidence type="ECO:0000256" key="1">
    <source>
        <dbReference type="SAM" id="MobiDB-lite"/>
    </source>
</evidence>
<evidence type="ECO:0000313" key="2">
    <source>
        <dbReference type="EMBL" id="MED6273493.1"/>
    </source>
</evidence>
<accession>A0ABU7DIG8</accession>
<name>A0ABU7DIG8_9TELE</name>
<reference evidence="2 3" key="1">
    <citation type="submission" date="2021-06" db="EMBL/GenBank/DDBJ databases">
        <authorList>
            <person name="Palmer J.M."/>
        </authorList>
    </citation>
    <scope>NUCLEOTIDE SEQUENCE [LARGE SCALE GENOMIC DNA]</scope>
    <source>
        <strain evidence="2 3">CL_MEX2019</strain>
        <tissue evidence="2">Muscle</tissue>
    </source>
</reference>
<proteinExistence type="predicted"/>
<keyword evidence="3" id="KW-1185">Reference proteome</keyword>
<sequence>MQLPGATAQQAAEGLPECDVAQGVAAGVDGAVDVTQPVAHSPQSVGDTDMMKGSDDCHDVVGGPGEDKGQQDSKDGVGQPPLSRHHSAPPSLLGPGARTGG</sequence>
<gene>
    <name evidence="2" type="ORF">CHARACLAT_007009</name>
</gene>
<evidence type="ECO:0000313" key="3">
    <source>
        <dbReference type="Proteomes" id="UP001352852"/>
    </source>
</evidence>